<feature type="region of interest" description="Disordered" evidence="4">
    <location>
        <begin position="34"/>
        <end position="89"/>
    </location>
</feature>
<proteinExistence type="inferred from homology"/>
<comment type="caution">
    <text evidence="7">The sequence shown here is derived from an EMBL/GenBank/DDBJ whole genome shotgun (WGS) entry which is preliminary data.</text>
</comment>
<feature type="domain" description="Glycoside hydrolase family 3 N-terminal" evidence="6">
    <location>
        <begin position="127"/>
        <end position="427"/>
    </location>
</feature>
<evidence type="ECO:0000256" key="2">
    <source>
        <dbReference type="ARBA" id="ARBA00022801"/>
    </source>
</evidence>
<dbReference type="InterPro" id="IPR050226">
    <property type="entry name" value="NagZ_Beta-hexosaminidase"/>
</dbReference>
<evidence type="ECO:0000313" key="7">
    <source>
        <dbReference type="EMBL" id="GLJ60206.1"/>
    </source>
</evidence>
<dbReference type="Pfam" id="PF00933">
    <property type="entry name" value="Glyco_hydro_3"/>
    <property type="match status" value="1"/>
</dbReference>
<evidence type="ECO:0000256" key="1">
    <source>
        <dbReference type="ARBA" id="ARBA00005336"/>
    </source>
</evidence>
<sequence length="451" mass="46151">MGMAHGGRGGIQGLTRAAAAIALTAILLGAAPATAAPSAAPTPTPTASPTGTAAPSETDAPAEEDATPAPSESPSEAPTEAPEPPAEQTVRVEAADADAYTQRAAQIVADMTPEQRAGTVVMGHIPSRDADTVRAYLADSDLGGFLLMGANVGWEEQVRSLTDAMVVDPALPPLVAVDQEGGSVSRLYWDRADSARALRDESPGATEDAFATRGALVARAGIGVNFGIVADTTSDTGSFIWRRVLGETPSDATSRVAAAVTGEAPYALSALKHFPGHGAVREDSHFTIPTTDTPLSQWRSRDARPFSAGISAQVPLVMTGHLAYTAVDAAPASLSPEWYRILREELGFEGVAVTDDLGMLVQSRVPAYQDPVQNAVTAISAGADLVLSVASSNAQTAPDMAAGIAAAVAAGTLPEERLAEAATRVVALRLQVAGSGRSFLPCEGECAAPQS</sequence>
<dbReference type="GO" id="GO:0004553">
    <property type="term" value="F:hydrolase activity, hydrolyzing O-glycosyl compounds"/>
    <property type="evidence" value="ECO:0007669"/>
    <property type="project" value="InterPro"/>
</dbReference>
<evidence type="ECO:0000313" key="8">
    <source>
        <dbReference type="Proteomes" id="UP001142462"/>
    </source>
</evidence>
<dbReference type="AlphaFoldDB" id="A0A9W6LVD3"/>
<keyword evidence="3" id="KW-0326">Glycosidase</keyword>
<name>A0A9W6LVD3_9MICO</name>
<reference evidence="7" key="2">
    <citation type="submission" date="2023-01" db="EMBL/GenBank/DDBJ databases">
        <authorList>
            <person name="Sun Q."/>
            <person name="Evtushenko L."/>
        </authorList>
    </citation>
    <scope>NUCLEOTIDE SEQUENCE</scope>
    <source>
        <strain evidence="7">VKM Ac-1020</strain>
    </source>
</reference>
<keyword evidence="2" id="KW-0378">Hydrolase</keyword>
<dbReference type="InterPro" id="IPR036962">
    <property type="entry name" value="Glyco_hydro_3_N_sf"/>
</dbReference>
<gene>
    <name evidence="7" type="ORF">GCM10017576_03350</name>
</gene>
<dbReference type="GO" id="GO:0009254">
    <property type="term" value="P:peptidoglycan turnover"/>
    <property type="evidence" value="ECO:0007669"/>
    <property type="project" value="TreeGrafter"/>
</dbReference>
<feature type="compositionally biased region" description="Low complexity" evidence="4">
    <location>
        <begin position="47"/>
        <end position="59"/>
    </location>
</feature>
<dbReference type="GO" id="GO:0005975">
    <property type="term" value="P:carbohydrate metabolic process"/>
    <property type="evidence" value="ECO:0007669"/>
    <property type="project" value="InterPro"/>
</dbReference>
<dbReference type="Proteomes" id="UP001142462">
    <property type="component" value="Unassembled WGS sequence"/>
</dbReference>
<evidence type="ECO:0000259" key="6">
    <source>
        <dbReference type="Pfam" id="PF00933"/>
    </source>
</evidence>
<keyword evidence="5" id="KW-0732">Signal</keyword>
<organism evidence="7 8">
    <name type="scientific">Microbacterium barkeri</name>
    <dbReference type="NCBI Taxonomy" id="33917"/>
    <lineage>
        <taxon>Bacteria</taxon>
        <taxon>Bacillati</taxon>
        <taxon>Actinomycetota</taxon>
        <taxon>Actinomycetes</taxon>
        <taxon>Micrococcales</taxon>
        <taxon>Microbacteriaceae</taxon>
        <taxon>Microbacterium</taxon>
    </lineage>
</organism>
<reference evidence="7" key="1">
    <citation type="journal article" date="2014" name="Int. J. Syst. Evol. Microbiol.">
        <title>Complete genome sequence of Corynebacterium casei LMG S-19264T (=DSM 44701T), isolated from a smear-ripened cheese.</title>
        <authorList>
            <consortium name="US DOE Joint Genome Institute (JGI-PGF)"/>
            <person name="Walter F."/>
            <person name="Albersmeier A."/>
            <person name="Kalinowski J."/>
            <person name="Ruckert C."/>
        </authorList>
    </citation>
    <scope>NUCLEOTIDE SEQUENCE</scope>
    <source>
        <strain evidence="7">VKM Ac-1020</strain>
    </source>
</reference>
<dbReference type="RefSeq" id="WP_271171929.1">
    <property type="nucleotide sequence ID" value="NZ_BSEJ01000001.1"/>
</dbReference>
<dbReference type="EMBL" id="BSEJ01000001">
    <property type="protein sequence ID" value="GLJ60206.1"/>
    <property type="molecule type" value="Genomic_DNA"/>
</dbReference>
<comment type="similarity">
    <text evidence="1">Belongs to the glycosyl hydrolase 3 family.</text>
</comment>
<dbReference type="SUPFAM" id="SSF51445">
    <property type="entry name" value="(Trans)glycosidases"/>
    <property type="match status" value="1"/>
</dbReference>
<keyword evidence="8" id="KW-1185">Reference proteome</keyword>
<feature type="signal peptide" evidence="5">
    <location>
        <begin position="1"/>
        <end position="35"/>
    </location>
</feature>
<feature type="chain" id="PRO_5040776509" description="Glycoside hydrolase family 3 N-terminal domain-containing protein" evidence="5">
    <location>
        <begin position="36"/>
        <end position="451"/>
    </location>
</feature>
<dbReference type="PANTHER" id="PTHR30480:SF16">
    <property type="entry name" value="GLYCOSIDE HYDROLASE FAMILY 3 DOMAIN PROTEIN"/>
    <property type="match status" value="1"/>
</dbReference>
<dbReference type="PANTHER" id="PTHR30480">
    <property type="entry name" value="BETA-HEXOSAMINIDASE-RELATED"/>
    <property type="match status" value="1"/>
</dbReference>
<dbReference type="InterPro" id="IPR001764">
    <property type="entry name" value="Glyco_hydro_3_N"/>
</dbReference>
<protein>
    <recommendedName>
        <fullName evidence="6">Glycoside hydrolase family 3 N-terminal domain-containing protein</fullName>
    </recommendedName>
</protein>
<evidence type="ECO:0000256" key="3">
    <source>
        <dbReference type="ARBA" id="ARBA00023295"/>
    </source>
</evidence>
<evidence type="ECO:0000256" key="4">
    <source>
        <dbReference type="SAM" id="MobiDB-lite"/>
    </source>
</evidence>
<evidence type="ECO:0000256" key="5">
    <source>
        <dbReference type="SAM" id="SignalP"/>
    </source>
</evidence>
<dbReference type="Gene3D" id="3.20.20.300">
    <property type="entry name" value="Glycoside hydrolase, family 3, N-terminal domain"/>
    <property type="match status" value="1"/>
</dbReference>
<accession>A0A9W6LVD3</accession>
<dbReference type="InterPro" id="IPR017853">
    <property type="entry name" value="GH"/>
</dbReference>
<feature type="compositionally biased region" description="Low complexity" evidence="4">
    <location>
        <begin position="67"/>
        <end position="80"/>
    </location>
</feature>